<dbReference type="EMBL" id="JBBNAF010000031">
    <property type="protein sequence ID" value="KAK9082254.1"/>
    <property type="molecule type" value="Genomic_DNA"/>
</dbReference>
<reference evidence="3 4" key="1">
    <citation type="submission" date="2024-01" db="EMBL/GenBank/DDBJ databases">
        <title>Genome assemblies of Stephania.</title>
        <authorList>
            <person name="Yang L."/>
        </authorList>
    </citation>
    <scope>NUCLEOTIDE SEQUENCE [LARGE SCALE GENOMIC DNA]</scope>
    <source>
        <strain evidence="3">YNDBR</strain>
        <tissue evidence="3">Leaf</tissue>
    </source>
</reference>
<dbReference type="PANTHER" id="PTHR40836">
    <property type="entry name" value="RB1-INDUCIBLE COILED-COIL PROTEIN"/>
    <property type="match status" value="1"/>
</dbReference>
<name>A0AAP0E3W1_9MAGN</name>
<dbReference type="Proteomes" id="UP001420932">
    <property type="component" value="Unassembled WGS sequence"/>
</dbReference>
<gene>
    <name evidence="3" type="ORF">Syun_031606</name>
</gene>
<dbReference type="Pfam" id="PF14309">
    <property type="entry name" value="DUF4378"/>
    <property type="match status" value="1"/>
</dbReference>
<evidence type="ECO:0000313" key="3">
    <source>
        <dbReference type="EMBL" id="KAK9082254.1"/>
    </source>
</evidence>
<keyword evidence="4" id="KW-1185">Reference proteome</keyword>
<feature type="domain" description="DUF3741" evidence="2">
    <location>
        <begin position="95"/>
        <end position="110"/>
    </location>
</feature>
<evidence type="ECO:0000313" key="4">
    <source>
        <dbReference type="Proteomes" id="UP001420932"/>
    </source>
</evidence>
<dbReference type="InterPro" id="IPR025486">
    <property type="entry name" value="DUF4378"/>
</dbReference>
<feature type="domain" description="DUF4378" evidence="1">
    <location>
        <begin position="753"/>
        <end position="919"/>
    </location>
</feature>
<evidence type="ECO:0000259" key="1">
    <source>
        <dbReference type="Pfam" id="PF14309"/>
    </source>
</evidence>
<dbReference type="AlphaFoldDB" id="A0AAP0E3W1"/>
<dbReference type="Pfam" id="PF14383">
    <property type="entry name" value="VARLMGL"/>
    <property type="match status" value="1"/>
</dbReference>
<proteinExistence type="predicted"/>
<sequence length="927" mass="105580">MGGFLHLFDFHQIGISWKSITQNRHDDGLEAPRNSLDMPKENLQQTHDAMDEYIPYSYQVKQNSSKQKFYPSGAPMKKLIDAEISKEPEVKHNVPSVVARLMGMEMLPSETKPTVNIKEKKREVSRNGISGKQTEKSAIRHSSLDFKCSLQDASLDCLGRDLDEFSDDLILEKPRPREHPQEEQLQKFKKEFEAWQAARVWENSRVLDLDGCVPRQCLAQEPICFEKMALNTDSNNRTANGKHNEPRGCNSQLILNPSYSREKGGLIEKPKEPKGHNLRPVQHLSYSLEKSGLKDHGFNNKEPLINDQKVSMASRNRTRTSDLKHVPSVNCDERRDRSAIPTRIVILRPGPDRSISTEESWPGSSEIVEEGSSIEGFLEEVKERLKFEIQGKNSKRVSVARQLGTETPLGEKPSSPRQIARHIAKQVRESVSRDLGMDLIRSESIRSYRSEIQIDGPSSPEFINRDTRKFLSERLRNVLKDDLHLDVPPIENGGMRSSLLNSERSRQKSADFLNIDDRLSYWENAKEPDLLSSSFRYQRQNEFLHVGNASPRNLLRSLSAPVSGTSFGKLLLEDRHVLTGAHIRRKHEDTGNVSVDVRKTRKDRFSFKGKVSNFRYRFTLKSKLFGRKIESVDESWSDDSDSVKDIMSGPTLLVNLGNAQENSTEVPPSPASVCSSPRDEFCRVVEQPSPISILDIPMMEDHTVSRTRPEISSNLHEFKNQLNQPKNGKSEDLGNIAQSPRAEIVELEGQAEAYIKDLLVVSGLYDRLSKQTFSGWDSLSSRLCKWVFDKVEESYPKNFEENTSKKDLRDNKIDHKVLFDLLNESLSTILGPSMAMSTFKKNVVGPVLALPPHGKDLIHAVWKMIHKYVYTPCEDSFYSLDSLVTHDLETIPWLHTMHDCVDLIGRDVEDLIIRELIEETVKEICSY</sequence>
<protein>
    <recommendedName>
        <fullName evidence="5">DUF4378 domain-containing protein</fullName>
    </recommendedName>
</protein>
<dbReference type="InterPro" id="IPR032795">
    <property type="entry name" value="DUF3741-assoc"/>
</dbReference>
<organism evidence="3 4">
    <name type="scientific">Stephania yunnanensis</name>
    <dbReference type="NCBI Taxonomy" id="152371"/>
    <lineage>
        <taxon>Eukaryota</taxon>
        <taxon>Viridiplantae</taxon>
        <taxon>Streptophyta</taxon>
        <taxon>Embryophyta</taxon>
        <taxon>Tracheophyta</taxon>
        <taxon>Spermatophyta</taxon>
        <taxon>Magnoliopsida</taxon>
        <taxon>Ranunculales</taxon>
        <taxon>Menispermaceae</taxon>
        <taxon>Menispermoideae</taxon>
        <taxon>Cissampelideae</taxon>
        <taxon>Stephania</taxon>
    </lineage>
</organism>
<evidence type="ECO:0008006" key="5">
    <source>
        <dbReference type="Google" id="ProtNLM"/>
    </source>
</evidence>
<accession>A0AAP0E3W1</accession>
<dbReference type="PANTHER" id="PTHR40836:SF4">
    <property type="entry name" value="RB1-INDUCIBLE COILED-COIL PROTEIN"/>
    <property type="match status" value="1"/>
</dbReference>
<comment type="caution">
    <text evidence="3">The sequence shown here is derived from an EMBL/GenBank/DDBJ whole genome shotgun (WGS) entry which is preliminary data.</text>
</comment>
<evidence type="ECO:0000259" key="2">
    <source>
        <dbReference type="Pfam" id="PF14383"/>
    </source>
</evidence>